<dbReference type="Proteomes" id="UP000593578">
    <property type="component" value="Unassembled WGS sequence"/>
</dbReference>
<dbReference type="GO" id="GO:0005982">
    <property type="term" value="P:starch metabolic process"/>
    <property type="evidence" value="ECO:0007669"/>
    <property type="project" value="TreeGrafter"/>
</dbReference>
<feature type="domain" description="Alpha-amylase/branching enzyme C-terminal all beta" evidence="1">
    <location>
        <begin position="24"/>
        <end position="118"/>
    </location>
</feature>
<sequence>MQQFDQAMQHVEAKYGFMTSEHQYISRKDEGERVIVFERGNLVFVFNFHWHESYGGYRVGCSKPGKYKIVLDSDDLLFGGFNRLNHDVEFFSTEGWYDNRPRSLLVYAPNRTAVVYALVEDEPKATGNLQLTENVKNC</sequence>
<dbReference type="Pfam" id="PF02806">
    <property type="entry name" value="Alpha-amylase_C"/>
    <property type="match status" value="1"/>
</dbReference>
<dbReference type="PANTHER" id="PTHR43651">
    <property type="entry name" value="1,4-ALPHA-GLUCAN-BRANCHING ENZYME"/>
    <property type="match status" value="1"/>
</dbReference>
<proteinExistence type="predicted"/>
<comment type="caution">
    <text evidence="2">The sequence shown here is derived from an EMBL/GenBank/DDBJ whole genome shotgun (WGS) entry which is preliminary data.</text>
</comment>
<dbReference type="FunFam" id="2.60.40.1180:FF:000003">
    <property type="entry name" value="1,4-alpha-glucan-branching enzyme, chloroplastic/amyloplastic"/>
    <property type="match status" value="1"/>
</dbReference>
<dbReference type="PANTHER" id="PTHR43651:SF3">
    <property type="entry name" value="1,4-ALPHA-GLUCAN-BRANCHING ENZYME"/>
    <property type="match status" value="1"/>
</dbReference>
<dbReference type="InterPro" id="IPR013780">
    <property type="entry name" value="Glyco_hydro_b"/>
</dbReference>
<name>A0A7J8Q5C4_GOSRA</name>
<organism evidence="2 3">
    <name type="scientific">Gossypium raimondii</name>
    <name type="common">Peruvian cotton</name>
    <name type="synonym">Gossypium klotzschianum subsp. raimondii</name>
    <dbReference type="NCBI Taxonomy" id="29730"/>
    <lineage>
        <taxon>Eukaryota</taxon>
        <taxon>Viridiplantae</taxon>
        <taxon>Streptophyta</taxon>
        <taxon>Embryophyta</taxon>
        <taxon>Tracheophyta</taxon>
        <taxon>Spermatophyta</taxon>
        <taxon>Magnoliopsida</taxon>
        <taxon>eudicotyledons</taxon>
        <taxon>Gunneridae</taxon>
        <taxon>Pentapetalae</taxon>
        <taxon>rosids</taxon>
        <taxon>malvids</taxon>
        <taxon>Malvales</taxon>
        <taxon>Malvaceae</taxon>
        <taxon>Malvoideae</taxon>
        <taxon>Gossypium</taxon>
    </lineage>
</organism>
<gene>
    <name evidence="2" type="ORF">Gorai_013553</name>
</gene>
<dbReference type="Gene3D" id="2.60.40.1180">
    <property type="entry name" value="Golgi alpha-mannosidase II"/>
    <property type="match status" value="1"/>
</dbReference>
<evidence type="ECO:0000259" key="1">
    <source>
        <dbReference type="Pfam" id="PF02806"/>
    </source>
</evidence>
<dbReference type="AlphaFoldDB" id="A0A7J8Q5C4"/>
<dbReference type="SUPFAM" id="SSF51011">
    <property type="entry name" value="Glycosyl hydrolase domain"/>
    <property type="match status" value="1"/>
</dbReference>
<protein>
    <recommendedName>
        <fullName evidence="1">Alpha-amylase/branching enzyme C-terminal all beta domain-containing protein</fullName>
    </recommendedName>
</protein>
<dbReference type="GO" id="GO:0005737">
    <property type="term" value="C:cytoplasm"/>
    <property type="evidence" value="ECO:0007669"/>
    <property type="project" value="TreeGrafter"/>
</dbReference>
<accession>A0A7J8Q5C4</accession>
<reference evidence="2 3" key="1">
    <citation type="journal article" date="2019" name="Genome Biol. Evol.">
        <title>Insights into the evolution of the New World diploid cottons (Gossypium, subgenus Houzingenia) based on genome sequencing.</title>
        <authorList>
            <person name="Grover C.E."/>
            <person name="Arick M.A. 2nd"/>
            <person name="Thrash A."/>
            <person name="Conover J.L."/>
            <person name="Sanders W.S."/>
            <person name="Peterson D.G."/>
            <person name="Frelichowski J.E."/>
            <person name="Scheffler J.A."/>
            <person name="Scheffler B.E."/>
            <person name="Wendel J.F."/>
        </authorList>
    </citation>
    <scope>NUCLEOTIDE SEQUENCE [LARGE SCALE GENOMIC DNA]</scope>
    <source>
        <strain evidence="2">8</strain>
        <tissue evidence="2">Leaf</tissue>
    </source>
</reference>
<evidence type="ECO:0000313" key="2">
    <source>
        <dbReference type="EMBL" id="MBA0596744.1"/>
    </source>
</evidence>
<dbReference type="EMBL" id="JABEZZ010000009">
    <property type="protein sequence ID" value="MBA0596744.1"/>
    <property type="molecule type" value="Genomic_DNA"/>
</dbReference>
<dbReference type="InterPro" id="IPR006048">
    <property type="entry name" value="A-amylase/branching_C"/>
</dbReference>
<evidence type="ECO:0000313" key="3">
    <source>
        <dbReference type="Proteomes" id="UP000593578"/>
    </source>
</evidence>
<dbReference type="GO" id="GO:0003844">
    <property type="term" value="F:1,4-alpha-glucan branching enzyme activity"/>
    <property type="evidence" value="ECO:0007669"/>
    <property type="project" value="TreeGrafter"/>
</dbReference>
<dbReference type="GO" id="GO:0043169">
    <property type="term" value="F:cation binding"/>
    <property type="evidence" value="ECO:0007669"/>
    <property type="project" value="InterPro"/>
</dbReference>